<dbReference type="SMART" id="SM00005">
    <property type="entry name" value="DEATH"/>
    <property type="match status" value="1"/>
</dbReference>
<dbReference type="AlphaFoldDB" id="A0A5N4ADF1"/>
<feature type="domain" description="Death" evidence="4">
    <location>
        <begin position="49"/>
        <end position="114"/>
    </location>
</feature>
<evidence type="ECO:0000259" key="5">
    <source>
        <dbReference type="PROSITE" id="PS50104"/>
    </source>
</evidence>
<evidence type="ECO:0000256" key="1">
    <source>
        <dbReference type="ARBA" id="ARBA00004496"/>
    </source>
</evidence>
<keyword evidence="7" id="KW-1185">Reference proteome</keyword>
<dbReference type="GO" id="GO:0002755">
    <property type="term" value="P:MyD88-dependent toll-like receptor signaling pathway"/>
    <property type="evidence" value="ECO:0007669"/>
    <property type="project" value="InterPro"/>
</dbReference>
<dbReference type="Gene3D" id="1.10.533.10">
    <property type="entry name" value="Death Domain, Fas"/>
    <property type="match status" value="1"/>
</dbReference>
<dbReference type="GO" id="GO:0005886">
    <property type="term" value="C:plasma membrane"/>
    <property type="evidence" value="ECO:0007669"/>
    <property type="project" value="TreeGrafter"/>
</dbReference>
<dbReference type="PANTHER" id="PTHR15079:SF3">
    <property type="entry name" value="MYELOID DIFFERENTIATION PRIMARY RESPONSE PROTEIN MYD88"/>
    <property type="match status" value="1"/>
</dbReference>
<evidence type="ECO:0000313" key="7">
    <source>
        <dbReference type="Proteomes" id="UP000327044"/>
    </source>
</evidence>
<dbReference type="GO" id="GO:0008063">
    <property type="term" value="P:Toll signaling pathway"/>
    <property type="evidence" value="ECO:0007669"/>
    <property type="project" value="TreeGrafter"/>
</dbReference>
<sequence>MNARSFDLAMAGDSYEVSIKALSTKTIALLSTLLNPPKIILTEDGLPRDWNGLAELVGISGECIPSLQNAKDHTKKLLSVWHEKDQKSSTICNLLTHLEKLDRFDVVEDVQYFIDEDIKAYQPTCEKDKLSNVNPGLDSLVLTREDIVRLENGLGPQHYDAFVLFADEDANFATELIDKMENDYKLKLCTRDRDLVAGIFEHEAIMKLISLRCDRLVPVLSPAFLDSYSNKFICSFAQSLGIEQQTRKIVPCLYTPCQVPSDLKCLFMLDYQRQGKFSNFWKRVRDSIKMVNQSPVPTSPIYRSSSQQIPQTPPIAETNHIAIVPDITHESSLLKPKKNGVKFSSMINLPSIENDEIVSSISETDSLPAQIVEVKKSKIKTGWLKKILSNKNHKCSDANHESHKKNLFRSIKRKVAIAN</sequence>
<dbReference type="FunCoup" id="A0A5N4ADF1">
    <property type="interactions" value="395"/>
</dbReference>
<keyword evidence="2" id="KW-0963">Cytoplasm</keyword>
<reference evidence="6 7" key="1">
    <citation type="journal article" date="2018" name="Elife">
        <title>Firefly genomes illuminate parallel origins of bioluminescence in beetles.</title>
        <authorList>
            <person name="Fallon T.R."/>
            <person name="Lower S.E."/>
            <person name="Chang C.H."/>
            <person name="Bessho-Uehara M."/>
            <person name="Martin G.J."/>
            <person name="Bewick A.J."/>
            <person name="Behringer M."/>
            <person name="Debat H.J."/>
            <person name="Wong I."/>
            <person name="Day J.C."/>
            <person name="Suvorov A."/>
            <person name="Silva C.J."/>
            <person name="Stanger-Hall K.F."/>
            <person name="Hall D.W."/>
            <person name="Schmitz R.J."/>
            <person name="Nelson D.R."/>
            <person name="Lewis S.M."/>
            <person name="Shigenobu S."/>
            <person name="Bybee S.M."/>
            <person name="Larracuente A.M."/>
            <person name="Oba Y."/>
            <person name="Weng J.K."/>
        </authorList>
    </citation>
    <scope>NUCLEOTIDE SEQUENCE [LARGE SCALE GENOMIC DNA]</scope>
    <source>
        <strain evidence="6">1611_PpyrPB1</strain>
        <tissue evidence="6">Whole body</tissue>
    </source>
</reference>
<comment type="subcellular location">
    <subcellularLocation>
        <location evidence="1">Cytoplasm</location>
    </subcellularLocation>
</comment>
<dbReference type="GO" id="GO:0005737">
    <property type="term" value="C:cytoplasm"/>
    <property type="evidence" value="ECO:0007669"/>
    <property type="project" value="UniProtKB-SubCell"/>
</dbReference>
<dbReference type="GO" id="GO:0043123">
    <property type="term" value="P:positive regulation of canonical NF-kappaB signal transduction"/>
    <property type="evidence" value="ECO:0007669"/>
    <property type="project" value="InterPro"/>
</dbReference>
<dbReference type="GO" id="GO:0045087">
    <property type="term" value="P:innate immune response"/>
    <property type="evidence" value="ECO:0007669"/>
    <property type="project" value="TreeGrafter"/>
</dbReference>
<dbReference type="InterPro" id="IPR017281">
    <property type="entry name" value="Myelin_different_resp_MyD88"/>
</dbReference>
<comment type="caution">
    <text evidence="6">The sequence shown here is derived from an EMBL/GenBank/DDBJ whole genome shotgun (WGS) entry which is preliminary data.</text>
</comment>
<evidence type="ECO:0000256" key="3">
    <source>
        <dbReference type="ARBA" id="ARBA00023198"/>
    </source>
</evidence>
<dbReference type="PROSITE" id="PS50017">
    <property type="entry name" value="DEATH_DOMAIN"/>
    <property type="match status" value="1"/>
</dbReference>
<evidence type="ECO:0008006" key="8">
    <source>
        <dbReference type="Google" id="ProtNLM"/>
    </source>
</evidence>
<feature type="domain" description="TIR" evidence="5">
    <location>
        <begin position="157"/>
        <end position="288"/>
    </location>
</feature>
<accession>A0A5N4ADF1</accession>
<dbReference type="Gene3D" id="3.40.50.10140">
    <property type="entry name" value="Toll/interleukin-1 receptor homology (TIR) domain"/>
    <property type="match status" value="1"/>
</dbReference>
<protein>
    <recommendedName>
        <fullName evidence="8">Death domain-containing protein</fullName>
    </recommendedName>
</protein>
<proteinExistence type="predicted"/>
<gene>
    <name evidence="6" type="ORF">PPYR_12184</name>
</gene>
<dbReference type="GO" id="GO:0050830">
    <property type="term" value="P:defense response to Gram-positive bacterium"/>
    <property type="evidence" value="ECO:0007669"/>
    <property type="project" value="TreeGrafter"/>
</dbReference>
<evidence type="ECO:0000256" key="2">
    <source>
        <dbReference type="ARBA" id="ARBA00022490"/>
    </source>
</evidence>
<dbReference type="PROSITE" id="PS50104">
    <property type="entry name" value="TIR"/>
    <property type="match status" value="1"/>
</dbReference>
<dbReference type="SUPFAM" id="SSF52200">
    <property type="entry name" value="Toll/Interleukin receptor TIR domain"/>
    <property type="match status" value="1"/>
</dbReference>
<dbReference type="SUPFAM" id="SSF47986">
    <property type="entry name" value="DEATH domain"/>
    <property type="match status" value="1"/>
</dbReference>
<evidence type="ECO:0000313" key="6">
    <source>
        <dbReference type="EMBL" id="KAB0795345.1"/>
    </source>
</evidence>
<dbReference type="InParanoid" id="A0A5N4ADF1"/>
<dbReference type="InterPro" id="IPR000488">
    <property type="entry name" value="Death_dom"/>
</dbReference>
<dbReference type="GO" id="GO:0070976">
    <property type="term" value="F:TIR domain binding"/>
    <property type="evidence" value="ECO:0007669"/>
    <property type="project" value="InterPro"/>
</dbReference>
<dbReference type="GO" id="GO:0035325">
    <property type="term" value="F:Toll-like receptor binding"/>
    <property type="evidence" value="ECO:0007669"/>
    <property type="project" value="TreeGrafter"/>
</dbReference>
<dbReference type="InterPro" id="IPR011029">
    <property type="entry name" value="DEATH-like_dom_sf"/>
</dbReference>
<dbReference type="InterPro" id="IPR000157">
    <property type="entry name" value="TIR_dom"/>
</dbReference>
<organism evidence="6 7">
    <name type="scientific">Photinus pyralis</name>
    <name type="common">Common eastern firefly</name>
    <name type="synonym">Lampyris pyralis</name>
    <dbReference type="NCBI Taxonomy" id="7054"/>
    <lineage>
        <taxon>Eukaryota</taxon>
        <taxon>Metazoa</taxon>
        <taxon>Ecdysozoa</taxon>
        <taxon>Arthropoda</taxon>
        <taxon>Hexapoda</taxon>
        <taxon>Insecta</taxon>
        <taxon>Pterygota</taxon>
        <taxon>Neoptera</taxon>
        <taxon>Endopterygota</taxon>
        <taxon>Coleoptera</taxon>
        <taxon>Polyphaga</taxon>
        <taxon>Elateriformia</taxon>
        <taxon>Elateroidea</taxon>
        <taxon>Lampyridae</taxon>
        <taxon>Lampyrinae</taxon>
        <taxon>Photinus</taxon>
    </lineage>
</organism>
<dbReference type="Pfam" id="PF00531">
    <property type="entry name" value="Death"/>
    <property type="match status" value="1"/>
</dbReference>
<keyword evidence="3" id="KW-0395">Inflammatory response</keyword>
<dbReference type="PANTHER" id="PTHR15079">
    <property type="entry name" value="MYD88"/>
    <property type="match status" value="1"/>
</dbReference>
<dbReference type="EMBL" id="VVIM01000008">
    <property type="protein sequence ID" value="KAB0795345.1"/>
    <property type="molecule type" value="Genomic_DNA"/>
</dbReference>
<dbReference type="GO" id="GO:0034142">
    <property type="term" value="P:toll-like receptor 4 signaling pathway"/>
    <property type="evidence" value="ECO:0007669"/>
    <property type="project" value="TreeGrafter"/>
</dbReference>
<dbReference type="InterPro" id="IPR035897">
    <property type="entry name" value="Toll_tir_struct_dom_sf"/>
</dbReference>
<dbReference type="Proteomes" id="UP000327044">
    <property type="component" value="Unassembled WGS sequence"/>
</dbReference>
<name>A0A5N4ADF1_PHOPY</name>
<dbReference type="SMART" id="SM00255">
    <property type="entry name" value="TIR"/>
    <property type="match status" value="1"/>
</dbReference>
<evidence type="ECO:0000259" key="4">
    <source>
        <dbReference type="PROSITE" id="PS50017"/>
    </source>
</evidence>